<evidence type="ECO:0008006" key="4">
    <source>
        <dbReference type="Google" id="ProtNLM"/>
    </source>
</evidence>
<proteinExistence type="predicted"/>
<dbReference type="OrthoDB" id="3696136at2"/>
<protein>
    <recommendedName>
        <fullName evidence="4">Ribbon-helix-helix protein, copG family</fullName>
    </recommendedName>
</protein>
<feature type="region of interest" description="Disordered" evidence="1">
    <location>
        <begin position="1"/>
        <end position="30"/>
    </location>
</feature>
<organism evidence="2 3">
    <name type="scientific">Amycolatopsis pretoriensis</name>
    <dbReference type="NCBI Taxonomy" id="218821"/>
    <lineage>
        <taxon>Bacteria</taxon>
        <taxon>Bacillati</taxon>
        <taxon>Actinomycetota</taxon>
        <taxon>Actinomycetes</taxon>
        <taxon>Pseudonocardiales</taxon>
        <taxon>Pseudonocardiaceae</taxon>
        <taxon>Amycolatopsis</taxon>
    </lineage>
</organism>
<evidence type="ECO:0000256" key="1">
    <source>
        <dbReference type="SAM" id="MobiDB-lite"/>
    </source>
</evidence>
<reference evidence="3" key="1">
    <citation type="submission" date="2016-10" db="EMBL/GenBank/DDBJ databases">
        <authorList>
            <person name="Varghese N."/>
            <person name="Submissions S."/>
        </authorList>
    </citation>
    <scope>NUCLEOTIDE SEQUENCE [LARGE SCALE GENOMIC DNA]</scope>
    <source>
        <strain evidence="3">DSM 44654</strain>
    </source>
</reference>
<evidence type="ECO:0000313" key="2">
    <source>
        <dbReference type="EMBL" id="SEF29636.1"/>
    </source>
</evidence>
<dbReference type="Proteomes" id="UP000198878">
    <property type="component" value="Unassembled WGS sequence"/>
</dbReference>
<evidence type="ECO:0000313" key="3">
    <source>
        <dbReference type="Proteomes" id="UP000198878"/>
    </source>
</evidence>
<keyword evidence="3" id="KW-1185">Reference proteome</keyword>
<accession>A0A1H5QU20</accession>
<sequence>MSRPTATSTTDRTDIQPGPAASPKPKPAPKRINVAVNADTLAALENVCERENVSLTEAVRRLTGIGDVMYRAVKEDHAELLVRTETETKQILIL</sequence>
<gene>
    <name evidence="2" type="ORF">SAMN05421837_104787</name>
</gene>
<dbReference type="AlphaFoldDB" id="A0A1H5QU20"/>
<name>A0A1H5QU20_9PSEU</name>
<dbReference type="EMBL" id="FNUJ01000004">
    <property type="protein sequence ID" value="SEF29636.1"/>
    <property type="molecule type" value="Genomic_DNA"/>
</dbReference>
<feature type="compositionally biased region" description="Polar residues" evidence="1">
    <location>
        <begin position="1"/>
        <end position="10"/>
    </location>
</feature>
<dbReference type="RefSeq" id="WP_086674567.1">
    <property type="nucleotide sequence ID" value="NZ_FNUJ01000004.1"/>
</dbReference>